<gene>
    <name evidence="1" type="ORF">GCM10010937_01890</name>
</gene>
<evidence type="ECO:0000313" key="2">
    <source>
        <dbReference type="Proteomes" id="UP001156613"/>
    </source>
</evidence>
<dbReference type="EMBL" id="BSNT01000012">
    <property type="protein sequence ID" value="GLQ58387.1"/>
    <property type="molecule type" value="Genomic_DNA"/>
</dbReference>
<dbReference type="InterPro" id="IPR013481">
    <property type="entry name" value="NarM"/>
</dbReference>
<evidence type="ECO:0000313" key="1">
    <source>
        <dbReference type="EMBL" id="GLQ58387.1"/>
    </source>
</evidence>
<proteinExistence type="predicted"/>
<organism evidence="1 2">
    <name type="scientific">Gluconobacter japonicus</name>
    <dbReference type="NCBI Taxonomy" id="376620"/>
    <lineage>
        <taxon>Bacteria</taxon>
        <taxon>Pseudomonadati</taxon>
        <taxon>Pseudomonadota</taxon>
        <taxon>Alphaproteobacteria</taxon>
        <taxon>Acetobacterales</taxon>
        <taxon>Acetobacteraceae</taxon>
        <taxon>Gluconobacter</taxon>
    </lineage>
</organism>
<comment type="caution">
    <text evidence="1">The sequence shown here is derived from an EMBL/GenBank/DDBJ whole genome shotgun (WGS) entry which is preliminary data.</text>
</comment>
<keyword evidence="2" id="KW-1185">Reference proteome</keyword>
<protein>
    <recommendedName>
        <fullName evidence="3">Nitrate reductase</fullName>
    </recommendedName>
</protein>
<accession>A0ABQ5WEY3</accession>
<dbReference type="NCBIfam" id="TIGR02664">
    <property type="entry name" value="nitr_red_assoc"/>
    <property type="match status" value="1"/>
</dbReference>
<dbReference type="RefSeq" id="WP_062015529.1">
    <property type="nucleotide sequence ID" value="NZ_BEWO01000025.1"/>
</dbReference>
<evidence type="ECO:0008006" key="3">
    <source>
        <dbReference type="Google" id="ProtNLM"/>
    </source>
</evidence>
<name>A0ABQ5WEY3_GLUJA</name>
<sequence>MIANLQIFGFERDFADTLRCIPMSVRMKLDECGIKLSLRQWSRFNYEDRYELCYLSTASEVDRQRYRQFLKNLIRARANEEPVFLDRPQSVEWQDEQSVPLCLQEQIIAKELSPLPTQKWASLTPLQRFALVKLCRSGHENHNLPAALNEFNLNQ</sequence>
<dbReference type="Proteomes" id="UP001156613">
    <property type="component" value="Unassembled WGS sequence"/>
</dbReference>
<reference evidence="2" key="1">
    <citation type="journal article" date="2019" name="Int. J. Syst. Evol. Microbiol.">
        <title>The Global Catalogue of Microorganisms (GCM) 10K type strain sequencing project: providing services to taxonomists for standard genome sequencing and annotation.</title>
        <authorList>
            <consortium name="The Broad Institute Genomics Platform"/>
            <consortium name="The Broad Institute Genome Sequencing Center for Infectious Disease"/>
            <person name="Wu L."/>
            <person name="Ma J."/>
        </authorList>
    </citation>
    <scope>NUCLEOTIDE SEQUENCE [LARGE SCALE GENOMIC DNA]</scope>
    <source>
        <strain evidence="2">NBRC 3271</strain>
    </source>
</reference>
<dbReference type="Pfam" id="PF09655">
    <property type="entry name" value="Nitr_red_assoc"/>
    <property type="match status" value="1"/>
</dbReference>